<dbReference type="GO" id="GO:0001527">
    <property type="term" value="C:microfibril"/>
    <property type="evidence" value="ECO:0007669"/>
    <property type="project" value="UniProtKB-ARBA"/>
</dbReference>
<dbReference type="PIRSF" id="PIRSF036312">
    <property type="entry name" value="Fibrillin"/>
    <property type="match status" value="1"/>
</dbReference>
<evidence type="ECO:0000256" key="5">
    <source>
        <dbReference type="ARBA" id="ARBA00022536"/>
    </source>
</evidence>
<feature type="domain" description="TB" evidence="19">
    <location>
        <begin position="1637"/>
        <end position="1686"/>
    </location>
</feature>
<dbReference type="FunFam" id="3.90.290.10:FF:000014">
    <property type="entry name" value="Fibrillin 2"/>
    <property type="match status" value="1"/>
</dbReference>
<feature type="domain" description="EGF-like" evidence="18">
    <location>
        <begin position="1592"/>
        <end position="1632"/>
    </location>
</feature>
<dbReference type="InterPro" id="IPR024731">
    <property type="entry name" value="NELL2-like_EGF"/>
</dbReference>
<dbReference type="PROSITE" id="PS01187">
    <property type="entry name" value="EGF_CA"/>
    <property type="match status" value="16"/>
</dbReference>
<dbReference type="Gene3D" id="2.10.25.10">
    <property type="entry name" value="Laminin"/>
    <property type="match status" value="41"/>
</dbReference>
<dbReference type="Pfam" id="PF12662">
    <property type="entry name" value="cEGF"/>
    <property type="match status" value="2"/>
</dbReference>
<dbReference type="FunFam" id="2.10.25.10:FF:000087">
    <property type="entry name" value="Fibrillin 2"/>
    <property type="match status" value="1"/>
</dbReference>
<feature type="domain" description="EGF-like" evidence="18">
    <location>
        <begin position="817"/>
        <end position="857"/>
    </location>
</feature>
<keyword evidence="6 17" id="KW-0732">Signal</keyword>
<dbReference type="GO" id="GO:0030023">
    <property type="term" value="F:extracellular matrix constituent conferring elasticity"/>
    <property type="evidence" value="ECO:0007669"/>
    <property type="project" value="UniProtKB-ARBA"/>
</dbReference>
<dbReference type="CDD" id="cd11304">
    <property type="entry name" value="Cadherin_repeat"/>
    <property type="match status" value="1"/>
</dbReference>
<feature type="disulfide bond" evidence="15">
    <location>
        <begin position="698"/>
        <end position="708"/>
    </location>
</feature>
<sequence>MGRRRRLCLQPYFLWLGCVALWAQGTAGQPQPPPPKPPRPQPPPQQVRSATTGSEGGFLAPEYREEGAAVASRVRRRGQQDVLRGPNVCGSRFHSYCCPGWKTLPGGNQCIVRECLAGIAAWGSEVGPISSRPLAHSHLDAQLPLKSSDHIAPIIGTRSHLNSGEDSTGLIQQCSVRCMNGGTCADDHCQCQKGYIGAYCGQPVCENGCQNGGRCIGPNRCACVYGFTGPQCERDYRTGPCFTQVNNQMCQGQLTGIVCTKTLCCATIGRAWGHPCEMCPAQPQPCRRGFIPNIRTGACQGCPDSSELPGGEAKSADPQRLQPPLLLGAQAQGEPNSVAEPLTGVIGDPAREASPAEEGWVRVRPEEALWSQTAAASVMLMNARLSQGYAKEETVSIQWALLNADALLVTSRVKLLRNVKVRASQKRDELNCPERSSVHDTTWRVADPSMRMSCQEPGVDESGQVEELLSLESSVRDIDECSIIPGICETGECSNTVGSYFCVCPRGYVTSTDGSRCIDQRTGMCFSGLVNGRCAQELPGRMTKMQCCCEPGRCWGIGTIPEACPVRGSEEYRRLCMDGLPMGGIPGSAGSRPGGTGGNGFAPSGNGNGYGPGGTGFIPIPGGNGFSPGVGGAGVGAGGQGPIITGLTILNQTIDICKHHANLCLNGRCIPTVSSYRCECNMGYKQDANGDCIDVDECTSNPCTNGDCVNTPGSYYCKCHAGFQRTPTKQACIDIDECIQNGVLCKNGRCVNTDGSFQCICNAGFELTTDGKNCVDHDECTTTNMCLNGMCINEDGSFKCICKPGFVLAPNGRYCTDVDECQTPGICMNGHCINNEGSFRCDCPPGLAVGMDGRVCVDTHMRSTCYGGIKKGVCVRPFPGAVTKSECCCANPDYGFGEPCQPCPAKNSDINECALDPDICANGICENLRGSYRCNCNSGYEPDASGRNCIDIDECLVNRLLCDNGLCRNTPGSYSCTCPPGYVFRTETETCEDSLKGTCWLNIQDSRCEVNINGATLKSECCATLGAAWGSPCERCELDTACPRGLARIKGVTCEDVNECEVFPGVCPNGRCVNSKGSFHCECPEGLTLDGTGRVCLDIRMEQCYLKWDEDECIHPVPGKFRMDACCCAVGAAWGTECEECPKPGTKEYETLCPRGAGFANRGDVLTGRPFYKDINECKAFPGMCTYGKCRNTIGSFKCRCNSGFALDMEERNCTDIDECRISPDLCGSGICVNTPGSFECECFEGYESGFMMMKNCMDIDECERNPLLCRGGTCVNTEGSFQCDCPLGHELSPSREDCVDINECSLSDNLCRNGKCVNMIGTYQCSCNPGYQATPDRQGCTDIDECMIMNGGCDTQCTNSEGSYECSCSEGYALMPDGRSCADIDECENNPDICDGGQCTNIPGEYRCLCYDGFMASMDMKTCIDVNECDLNSNICMFGECENTKGSFICHCQLGYSVKKGTTGCTDVDECEIGAHNCDMHASCLNIPGSFKCSCREGWIGNGIKCIDLDECSNGTHQCSINAQCVNTPGSYRCACSEGFTGDGFTCSDVDECAENINLCENGQCLNVPGAYRCECEMGFTPASDSRSCQDIDECADPINCVNGLCVNTPGRYECNCPPDFQLNPTGVGCVDNRVGNCYLKFGPRGDGSLSCNTEIGVGVSRSSCCCSLGKAWGNPCETCPPVNSTTWTRVSNLLFFYCFVAEYYTLCPGGEGFRPNPITIILEDIDECQELPGLCQGGNCINTFGSFQCECPQGYYLSEETRICEDIDECFAHPGVCGPGTCYNTLGNYTCICPPEYMQVNGGHNCMDMRKSFCYRSYNGTTCENELPFNVTKRMCCCTYNVGKAWNKPCEPCPTPGTDIDECKEIPGICANGVCINQIGSFRCECPTGFSYNDLLLVCEDIDECSNGDNLCQRNADCINSPGSYRCECAAGFKLSPNGACVDRNECLEIPNVCSHGLCVDLQGSYQCICHNGFKASQDQTMCMDVDECERHPCGNGTCKNTVGSYNCLCYPGFELTHNNDCLDIDECSSFFGQVCRNGRCFNEIGSFKCLCNEGYELTPDGKNCIDTNECVALPGSCSPGTCQNLEGSFRCICPPGYEVKSENCIDINECDEDPNICLFGSCTNTPGGFQCLCPPGFVLSDNGRRCFDTRQSFCFTNFENGKCSVPKAFNTTKAKCCCSKMPGEGWGDPCELCPKDDEDVNECLESPGICSNGQCVNTDGSFRCECPMGYNLDYTGVRCVDINECAQNPLLCAFRCMNTFGSYECTCPIGYALREDQKMCKDLDECAEGLHDCESRGMMCKNLIGTFMCICPPGMARRPDGEGCVDENECRTKPGICENGRCVNIIGSYRCECNEGFQSSSSGTECLDNRQGLCFAEVLQTICQMASSSRNLVTKSECCCDGGRGWGHQCELCPLPGTAQYKKICPHGPGYTTDGRDIDECKVMPNLCTNGQCINTMGSFRCFCKVGYTTDISGTSCIDLDECSQSPKPCNFICKNTEGSYQCSCPRGYVLQEDGKTCKDLDECQTKQHNCQFLCVNTLGGFTCKCPPGFTQHHTACIDNNECGSQPSLCGAKGICQNTPGSFSCECQRGFSLDATGLNCEDVDECDGNHRCQHGCQNILGGYRCGCPQGYIQHYQWNQCVGFSFDQFSSACHDVNECSSSKNPCNYGCSNTEGGYLCGCPPGYYRVGQGHCVSGMGFNKGQYLSLDTEVDEENALSPEACYECKINGYSKKDSRQKRSVHEPDPTAVEQISLESVDMDSPVNMKFNLSHLGSKEHILELRPAIQPLNNHIRYVISQGNDDGIFRIHQRNGLSYLHTAKKKLMPGTYTLEITSVPLYKKKELKKLEESNEDDYLLGELGEALRMRLQIQLY</sequence>
<dbReference type="InterPro" id="IPR052080">
    <property type="entry name" value="vWF_C/EGF_Fibrillin"/>
</dbReference>
<dbReference type="FunFam" id="3.90.290.10:FF:000006">
    <property type="entry name" value="Fibrillin 2"/>
    <property type="match status" value="1"/>
</dbReference>
<evidence type="ECO:0000256" key="15">
    <source>
        <dbReference type="PROSITE-ProRule" id="PRU00076"/>
    </source>
</evidence>
<dbReference type="FunFam" id="2.10.25.10:FF:000008">
    <property type="entry name" value="Signal peptide, CUB domain, EGF-like 2"/>
    <property type="match status" value="1"/>
</dbReference>
<evidence type="ECO:0000256" key="17">
    <source>
        <dbReference type="SAM" id="SignalP"/>
    </source>
</evidence>
<dbReference type="EMBL" id="CM001258">
    <property type="protein sequence ID" value="EHH26751.1"/>
    <property type="molecule type" value="Genomic_DNA"/>
</dbReference>
<dbReference type="FunFam" id="2.10.25.10:FF:000071">
    <property type="entry name" value="Fibrillin 2"/>
    <property type="match status" value="1"/>
</dbReference>
<feature type="domain" description="TB" evidence="19">
    <location>
        <begin position="2155"/>
        <end position="2197"/>
    </location>
</feature>
<dbReference type="PROSITE" id="PS51364">
    <property type="entry name" value="TB"/>
    <property type="match status" value="9"/>
</dbReference>
<evidence type="ECO:0000256" key="3">
    <source>
        <dbReference type="ARBA" id="ARBA00022525"/>
    </source>
</evidence>
<feature type="domain" description="EGF-like" evidence="18">
    <location>
        <begin position="477"/>
        <end position="518"/>
    </location>
</feature>
<feature type="domain" description="EGF-like" evidence="18">
    <location>
        <begin position="909"/>
        <end position="950"/>
    </location>
</feature>
<proteinExistence type="inferred from homology"/>
<dbReference type="InterPro" id="IPR017878">
    <property type="entry name" value="TB_dom"/>
</dbReference>
<feature type="domain" description="EGF-like" evidence="18">
    <location>
        <begin position="1861"/>
        <end position="1902"/>
    </location>
</feature>
<evidence type="ECO:0000256" key="14">
    <source>
        <dbReference type="ARBA" id="ARBA00069508"/>
    </source>
</evidence>
<feature type="domain" description="EGF-like" evidence="18">
    <location>
        <begin position="694"/>
        <end position="733"/>
    </location>
</feature>
<evidence type="ECO:0000256" key="6">
    <source>
        <dbReference type="ARBA" id="ARBA00022729"/>
    </source>
</evidence>
<dbReference type="InterPro" id="IPR049883">
    <property type="entry name" value="NOTCH1_EGF-like"/>
</dbReference>
<dbReference type="PROSITE" id="PS00022">
    <property type="entry name" value="EGF_1"/>
    <property type="match status" value="1"/>
</dbReference>
<dbReference type="PROSITE" id="PS00010">
    <property type="entry name" value="ASX_HYDROXYL"/>
    <property type="match status" value="37"/>
</dbReference>
<dbReference type="FunFam" id="2.10.25.10:FF:000038">
    <property type="entry name" value="Fibrillin 2"/>
    <property type="match status" value="1"/>
</dbReference>
<feature type="domain" description="EGF-like" evidence="18">
    <location>
        <begin position="2329"/>
        <end position="2366"/>
    </location>
</feature>
<dbReference type="InterPro" id="IPR001881">
    <property type="entry name" value="EGF-like_Ca-bd_dom"/>
</dbReference>
<feature type="domain" description="EGF-like" evidence="18">
    <location>
        <begin position="734"/>
        <end position="775"/>
    </location>
</feature>
<feature type="domain" description="EGF-like" evidence="18">
    <location>
        <begin position="2026"/>
        <end position="2068"/>
    </location>
</feature>
<dbReference type="FunFam" id="2.10.25.10:FF:000159">
    <property type="entry name" value="Fibrillin 2"/>
    <property type="match status" value="1"/>
</dbReference>
<dbReference type="FunFam" id="2.10.25.10:FF:000171">
    <property type="entry name" value="Fibrillin 2"/>
    <property type="match status" value="1"/>
</dbReference>
<feature type="domain" description="TB" evidence="19">
    <location>
        <begin position="863"/>
        <end position="909"/>
    </location>
</feature>
<feature type="domain" description="EGF-like" evidence="18">
    <location>
        <begin position="1726"/>
        <end position="1767"/>
    </location>
</feature>
<comment type="function">
    <text evidence="11">Hormone secreted by trophoblasts that promotes trophoblast invasiveness. Has glucogenic activity: is able to increase plasma glucose levels.</text>
</comment>
<feature type="domain" description="EGF-like" evidence="18">
    <location>
        <begin position="2069"/>
        <end position="2108"/>
    </location>
</feature>
<dbReference type="Pfam" id="PF00683">
    <property type="entry name" value="TB"/>
    <property type="match status" value="9"/>
</dbReference>
<keyword evidence="3" id="KW-0964">Secreted</keyword>
<dbReference type="PANTHER" id="PTHR47333">
    <property type="entry name" value="VON WILLEBRAND FACTOR C AND EGF DOMAIN-CONTAINING PROTEIN"/>
    <property type="match status" value="1"/>
</dbReference>
<dbReference type="Pfam" id="PF12947">
    <property type="entry name" value="EGF_3"/>
    <property type="match status" value="1"/>
</dbReference>
<feature type="region of interest" description="Disordered" evidence="16">
    <location>
        <begin position="26"/>
        <end position="62"/>
    </location>
</feature>
<feature type="domain" description="TB" evidence="19">
    <location>
        <begin position="1814"/>
        <end position="1861"/>
    </location>
</feature>
<feature type="disulfide bond" evidence="15">
    <location>
        <begin position="223"/>
        <end position="232"/>
    </location>
</feature>
<dbReference type="SUPFAM" id="SSF57196">
    <property type="entry name" value="EGF/Laminin"/>
    <property type="match status" value="9"/>
</dbReference>
<gene>
    <name evidence="20" type="ORF">EGK_16811</name>
</gene>
<dbReference type="Pfam" id="PF18193">
    <property type="entry name" value="Fibrillin_U_N"/>
    <property type="match status" value="1"/>
</dbReference>
<feature type="domain" description="EGF-like" evidence="18">
    <location>
        <begin position="2202"/>
        <end position="2243"/>
    </location>
</feature>
<dbReference type="PRINTS" id="PR00010">
    <property type="entry name" value="EGFBLOOD"/>
</dbReference>
<dbReference type="GO" id="GO:0005509">
    <property type="term" value="F:calcium ion binding"/>
    <property type="evidence" value="ECO:0007669"/>
    <property type="project" value="InterPro"/>
</dbReference>
<feature type="chain" id="PRO_5003500137" description="Fibrillin-2" evidence="17">
    <location>
        <begin position="29"/>
        <end position="2874"/>
    </location>
</feature>
<dbReference type="FunFam" id="2.10.25.10:FF:000049">
    <property type="entry name" value="Fibrillin 2"/>
    <property type="match status" value="2"/>
</dbReference>
<feature type="domain" description="EGF-like" evidence="18">
    <location>
        <begin position="2109"/>
        <end position="2150"/>
    </location>
</feature>
<dbReference type="InterPro" id="IPR000742">
    <property type="entry name" value="EGF"/>
</dbReference>
<keyword evidence="4" id="KW-0272">Extracellular matrix</keyword>
<evidence type="ECO:0000259" key="18">
    <source>
        <dbReference type="PROSITE" id="PS50026"/>
    </source>
</evidence>
<comment type="similarity">
    <text evidence="2">Belongs to the fibrillin family.</text>
</comment>
<feature type="domain" description="TB" evidence="19">
    <location>
        <begin position="523"/>
        <end position="576"/>
    </location>
</feature>
<evidence type="ECO:0000256" key="8">
    <source>
        <dbReference type="ARBA" id="ARBA00022837"/>
    </source>
</evidence>
<feature type="disulfide bond" evidence="15">
    <location>
        <begin position="1991"/>
        <end position="2001"/>
    </location>
</feature>
<dbReference type="FunFam" id="3.90.290.10:FF:000009">
    <property type="entry name" value="Fibrillin 2"/>
    <property type="match status" value="1"/>
</dbReference>
<keyword evidence="7" id="KW-0677">Repeat</keyword>
<dbReference type="InterPro" id="IPR013032">
    <property type="entry name" value="EGF-like_CS"/>
</dbReference>
<dbReference type="PROSITE" id="PS01186">
    <property type="entry name" value="EGF_2"/>
    <property type="match status" value="26"/>
</dbReference>
<feature type="domain" description="EGF-like" evidence="18">
    <location>
        <begin position="1384"/>
        <end position="1425"/>
    </location>
</feature>
<dbReference type="FunFam" id="2.10.25.10:FF:000097">
    <property type="entry name" value="Fibrillin 2"/>
    <property type="match status" value="1"/>
</dbReference>
<feature type="domain" description="EGF-like" evidence="18">
    <location>
        <begin position="1945"/>
        <end position="1982"/>
    </location>
</feature>
<dbReference type="FunFam" id="2.10.25.10:FF:000023">
    <property type="entry name" value="Fibrillin 2"/>
    <property type="match status" value="1"/>
</dbReference>
<protein>
    <recommendedName>
        <fullName evidence="14">Fibrillin-2</fullName>
    </recommendedName>
</protein>
<dbReference type="InterPro" id="IPR000152">
    <property type="entry name" value="EGF-type_Asp/Asn_hydroxyl_site"/>
</dbReference>
<dbReference type="InterPro" id="IPR009030">
    <property type="entry name" value="Growth_fac_rcpt_cys_sf"/>
</dbReference>
<dbReference type="FunFam" id="2.10.25.10:FF:000003">
    <property type="entry name" value="fibrillin-1 isoform X1"/>
    <property type="match status" value="15"/>
</dbReference>
<comment type="subcellular location">
    <subcellularLocation>
        <location evidence="1">Secreted</location>
        <location evidence="1">Extracellular space</location>
        <location evidence="1">Extracellular matrix</location>
    </subcellularLocation>
</comment>
<dbReference type="FunFam" id="3.90.290.10:FF:000011">
    <property type="entry name" value="Fibrillin 2"/>
    <property type="match status" value="1"/>
</dbReference>
<feature type="domain" description="EGF-like" evidence="18">
    <location>
        <begin position="2440"/>
        <end position="2477"/>
    </location>
</feature>
<dbReference type="PROSITE" id="PS50026">
    <property type="entry name" value="EGF_3"/>
    <property type="match status" value="37"/>
</dbReference>
<dbReference type="SUPFAM" id="SSF57184">
    <property type="entry name" value="Growth factor receptor domain"/>
    <property type="match status" value="11"/>
</dbReference>
<keyword evidence="8" id="KW-0106">Calcium</keyword>
<evidence type="ECO:0000256" key="2">
    <source>
        <dbReference type="ARBA" id="ARBA00008972"/>
    </source>
</evidence>
<feature type="domain" description="EGF-like" evidence="18">
    <location>
        <begin position="951"/>
        <end position="992"/>
    </location>
</feature>
<evidence type="ECO:0000256" key="11">
    <source>
        <dbReference type="ARBA" id="ARBA00053574"/>
    </source>
</evidence>
<accession>G7MTW8</accession>
<keyword evidence="9 15" id="KW-1015">Disulfide bond</keyword>
<feature type="domain" description="EGF-like" evidence="18">
    <location>
        <begin position="1903"/>
        <end position="1944"/>
    </location>
</feature>
<dbReference type="FunFam" id="2.10.25.10:FF:000086">
    <property type="entry name" value="Fibrillin 2"/>
    <property type="match status" value="1"/>
</dbReference>
<feature type="domain" description="EGF-like" evidence="18">
    <location>
        <begin position="1509"/>
        <end position="1549"/>
    </location>
</feature>
<dbReference type="Pfam" id="PF14670">
    <property type="entry name" value="FXa_inhibition"/>
    <property type="match status" value="1"/>
</dbReference>
<dbReference type="FunFam" id="3.90.290.10:FF:000003">
    <property type="entry name" value="Fibrillin 3"/>
    <property type="match status" value="1"/>
</dbReference>
<dbReference type="FunFam" id="2.10.25.10:FF:000010">
    <property type="entry name" value="Pro-epidermal growth factor"/>
    <property type="match status" value="2"/>
</dbReference>
<dbReference type="GO" id="GO:0005576">
    <property type="term" value="C:extracellular region"/>
    <property type="evidence" value="ECO:0007669"/>
    <property type="project" value="UniProtKB-ARBA"/>
</dbReference>
<feature type="domain" description="EGF-like" evidence="18">
    <location>
        <begin position="1174"/>
        <end position="1215"/>
    </location>
</feature>
<organism evidence="20">
    <name type="scientific">Macaca mulatta</name>
    <name type="common">Rhesus macaque</name>
    <dbReference type="NCBI Taxonomy" id="9544"/>
    <lineage>
        <taxon>Eukaryota</taxon>
        <taxon>Metazoa</taxon>
        <taxon>Chordata</taxon>
        <taxon>Craniata</taxon>
        <taxon>Vertebrata</taxon>
        <taxon>Euteleostomi</taxon>
        <taxon>Mammalia</taxon>
        <taxon>Eutheria</taxon>
        <taxon>Euarchontoglires</taxon>
        <taxon>Primates</taxon>
        <taxon>Haplorrhini</taxon>
        <taxon>Catarrhini</taxon>
        <taxon>Cercopithecidae</taxon>
        <taxon>Cercopithecinae</taxon>
        <taxon>Macaca</taxon>
    </lineage>
</organism>
<feature type="domain" description="TB" evidence="19">
    <location>
        <begin position="997"/>
        <end position="1036"/>
    </location>
</feature>
<dbReference type="FunFam" id="2.10.25.10:FF:000149">
    <property type="entry name" value="Fibrillin 2"/>
    <property type="match status" value="1"/>
</dbReference>
<feature type="domain" description="EGF-like" evidence="18">
    <location>
        <begin position="1550"/>
        <end position="1591"/>
    </location>
</feature>
<feature type="domain" description="EGF-like" evidence="18">
    <location>
        <begin position="2285"/>
        <end position="2328"/>
    </location>
</feature>
<feature type="domain" description="EGF-like" evidence="18">
    <location>
        <begin position="2523"/>
        <end position="2559"/>
    </location>
</feature>
<feature type="domain" description="TB" evidence="19">
    <location>
        <begin position="2375"/>
        <end position="2428"/>
    </location>
</feature>
<feature type="domain" description="EGF-like" evidence="18">
    <location>
        <begin position="2657"/>
        <end position="2696"/>
    </location>
</feature>
<dbReference type="InterPro" id="IPR018097">
    <property type="entry name" value="EGF_Ca-bd_CS"/>
</dbReference>
<keyword evidence="10" id="KW-0325">Glycoprotein</keyword>
<dbReference type="FunFam" id="2.10.25.10:FF:000133">
    <property type="entry name" value="Fibrillin 3"/>
    <property type="match status" value="1"/>
</dbReference>
<dbReference type="Pfam" id="PF12661">
    <property type="entry name" value="hEGF"/>
    <property type="match status" value="5"/>
</dbReference>
<feature type="domain" description="EGF-like" evidence="18">
    <location>
        <begin position="1468"/>
        <end position="1508"/>
    </location>
</feature>
<evidence type="ECO:0000256" key="12">
    <source>
        <dbReference type="ARBA" id="ARBA00054421"/>
    </source>
</evidence>
<dbReference type="PROSITE" id="PS51257">
    <property type="entry name" value="PROKAR_LIPOPROTEIN"/>
    <property type="match status" value="1"/>
</dbReference>
<evidence type="ECO:0000256" key="4">
    <source>
        <dbReference type="ARBA" id="ARBA00022530"/>
    </source>
</evidence>
<evidence type="ECO:0000256" key="7">
    <source>
        <dbReference type="ARBA" id="ARBA00022737"/>
    </source>
</evidence>
<feature type="domain" description="EGF-like" evidence="18">
    <location>
        <begin position="2482"/>
        <end position="2522"/>
    </location>
</feature>
<feature type="domain" description="EGF-like" evidence="18">
    <location>
        <begin position="1216"/>
        <end position="1258"/>
    </location>
</feature>
<dbReference type="FunFam" id="2.10.25.10:FF:000244">
    <property type="entry name" value="Fibrillin-1"/>
    <property type="match status" value="1"/>
</dbReference>
<dbReference type="GO" id="GO:0048048">
    <property type="term" value="P:embryonic eye morphogenesis"/>
    <property type="evidence" value="ECO:0007669"/>
    <property type="project" value="UniProtKB-ARBA"/>
</dbReference>
<feature type="domain" description="EGF-like" evidence="18">
    <location>
        <begin position="1426"/>
        <end position="1463"/>
    </location>
</feature>
<dbReference type="SUPFAM" id="SSF57581">
    <property type="entry name" value="TB module/8-cys domain"/>
    <property type="match status" value="9"/>
</dbReference>
<feature type="domain" description="TB" evidence="19">
    <location>
        <begin position="1102"/>
        <end position="1153"/>
    </location>
</feature>
<dbReference type="FunFam" id="2.10.25.10:FF:000107">
    <property type="entry name" value="Fibrillin 2"/>
    <property type="match status" value="1"/>
</dbReference>
<dbReference type="Gene3D" id="3.90.290.10">
    <property type="entry name" value="TGF-beta binding (TB) domain"/>
    <property type="match status" value="8"/>
</dbReference>
<feature type="disulfide bond" evidence="15">
    <location>
        <begin position="205"/>
        <end position="215"/>
    </location>
</feature>
<feature type="domain" description="EGF-like" evidence="18">
    <location>
        <begin position="2562"/>
        <end position="2604"/>
    </location>
</feature>
<comment type="subunit">
    <text evidence="13">Interacts with BMP2, BMP4, BMP7, BMP10 and GDF5. Interacts with MFAP2 and MFAP5. Interacts with ADAMTSL5. Interacts with MFAP4.</text>
</comment>
<evidence type="ECO:0000256" key="1">
    <source>
        <dbReference type="ARBA" id="ARBA00004498"/>
    </source>
</evidence>
<feature type="compositionally biased region" description="Pro residues" evidence="16">
    <location>
        <begin position="30"/>
        <end position="45"/>
    </location>
</feature>
<name>G7MTW8_MACMU</name>
<reference evidence="20" key="1">
    <citation type="journal article" date="2011" name="Nat. Biotechnol.">
        <title>Genome sequencing and comparison of two nonhuman primate animal models, the cynomolgus and Chinese rhesus macaques.</title>
        <authorList>
            <person name="Yan G."/>
            <person name="Zhang G."/>
            <person name="Fang X."/>
            <person name="Zhang Y."/>
            <person name="Li C."/>
            <person name="Ling F."/>
            <person name="Cooper D.N."/>
            <person name="Li Q."/>
            <person name="Li Y."/>
            <person name="van Gool A.J."/>
            <person name="Du H."/>
            <person name="Chen J."/>
            <person name="Chen R."/>
            <person name="Zhang P."/>
            <person name="Huang Z."/>
            <person name="Thompson J.R."/>
            <person name="Meng Y."/>
            <person name="Bai Y."/>
            <person name="Wang J."/>
            <person name="Zhuo M."/>
            <person name="Wang T."/>
            <person name="Huang Y."/>
            <person name="Wei L."/>
            <person name="Li J."/>
            <person name="Wang Z."/>
            <person name="Hu H."/>
            <person name="Yang P."/>
            <person name="Le L."/>
            <person name="Stenson P.D."/>
            <person name="Li B."/>
            <person name="Liu X."/>
            <person name="Ball E.V."/>
            <person name="An N."/>
            <person name="Huang Q."/>
            <person name="Zhang Y."/>
            <person name="Fan W."/>
            <person name="Zhang X."/>
            <person name="Li Y."/>
            <person name="Wang W."/>
            <person name="Katze M.G."/>
            <person name="Su B."/>
            <person name="Nielsen R."/>
            <person name="Yang H."/>
            <person name="Wang J."/>
            <person name="Wang X."/>
            <person name="Wang J."/>
        </authorList>
    </citation>
    <scope>NUCLEOTIDE SEQUENCE [LARGE SCALE GENOMIC DNA]</scope>
    <source>
        <strain evidence="20">CR-5</strain>
    </source>
</reference>
<evidence type="ECO:0000313" key="20">
    <source>
        <dbReference type="EMBL" id="EHH26751.1"/>
    </source>
</evidence>
<comment type="caution">
    <text evidence="15">Lacks conserved residue(s) required for the propagation of feature annotation.</text>
</comment>
<dbReference type="InterPro" id="IPR036773">
    <property type="entry name" value="TB_dom_sf"/>
</dbReference>
<feature type="domain" description="EGF-like" evidence="18">
    <location>
        <begin position="201"/>
        <end position="233"/>
    </location>
</feature>
<dbReference type="GO" id="GO:0043010">
    <property type="term" value="P:camera-type eye development"/>
    <property type="evidence" value="ECO:0007669"/>
    <property type="project" value="UniProtKB-ARBA"/>
</dbReference>
<feature type="domain" description="EGF-like" evidence="18">
    <location>
        <begin position="1768"/>
        <end position="1809"/>
    </location>
</feature>
<evidence type="ECO:0000256" key="10">
    <source>
        <dbReference type="ARBA" id="ARBA00023180"/>
    </source>
</evidence>
<dbReference type="InterPro" id="IPR040872">
    <property type="entry name" value="Fibrillin_U_N"/>
</dbReference>
<feature type="domain" description="EGF-like" evidence="18">
    <location>
        <begin position="1987"/>
        <end position="2022"/>
    </location>
</feature>
<dbReference type="SMART" id="SM00181">
    <property type="entry name" value="EGF"/>
    <property type="match status" value="41"/>
</dbReference>
<dbReference type="FunFam" id="3.90.290.10:FF:000007">
    <property type="entry name" value="Fibrillin 2"/>
    <property type="match status" value="1"/>
</dbReference>
<dbReference type="FunFam" id="2.10.25.10:FF:000002">
    <property type="entry name" value="Latent-transforming growth factor beta-binding protein 3"/>
    <property type="match status" value="1"/>
</dbReference>
<feature type="signal peptide" evidence="17">
    <location>
        <begin position="1"/>
        <end position="28"/>
    </location>
</feature>
<feature type="domain" description="TB" evidence="19">
    <location>
        <begin position="239"/>
        <end position="282"/>
    </location>
</feature>
<dbReference type="FunFam" id="3.90.290.10:FF:000005">
    <property type="entry name" value="Fibrillin 2"/>
    <property type="match status" value="1"/>
</dbReference>
<feature type="domain" description="EGF-like" evidence="18">
    <location>
        <begin position="1259"/>
        <end position="1300"/>
    </location>
</feature>
<dbReference type="SMART" id="SM00179">
    <property type="entry name" value="EGF_CA"/>
    <property type="match status" value="39"/>
</dbReference>
<feature type="domain" description="EGF-like" evidence="18">
    <location>
        <begin position="1301"/>
        <end position="1342"/>
    </location>
</feature>
<dbReference type="Pfam" id="PF07645">
    <property type="entry name" value="EGF_CA"/>
    <property type="match status" value="30"/>
</dbReference>
<dbReference type="PANTHER" id="PTHR47333:SF5">
    <property type="entry name" value="FIBRILLIN-3"/>
    <property type="match status" value="1"/>
</dbReference>
<dbReference type="FunFam" id="2.10.25.10:FF:000005">
    <property type="entry name" value="Fibrillin 2"/>
    <property type="match status" value="1"/>
</dbReference>
<dbReference type="Proteomes" id="UP000013456">
    <property type="component" value="Chromosome 6"/>
</dbReference>
<dbReference type="CDD" id="cd00054">
    <property type="entry name" value="EGF_CA"/>
    <property type="match status" value="27"/>
</dbReference>
<evidence type="ECO:0000256" key="9">
    <source>
        <dbReference type="ARBA" id="ARBA00023157"/>
    </source>
</evidence>
<feature type="domain" description="EGF-like" evidence="18">
    <location>
        <begin position="776"/>
        <end position="816"/>
    </location>
</feature>
<dbReference type="FunFam" id="2.10.25.10:FF:000096">
    <property type="entry name" value="Putative fibrillin 2"/>
    <property type="match status" value="1"/>
</dbReference>
<evidence type="ECO:0000256" key="16">
    <source>
        <dbReference type="SAM" id="MobiDB-lite"/>
    </source>
</evidence>
<dbReference type="FunFam" id="2.10.25.10:FF:000196">
    <property type="entry name" value="Fibrillin 2"/>
    <property type="match status" value="1"/>
</dbReference>
<evidence type="ECO:0000259" key="19">
    <source>
        <dbReference type="PROSITE" id="PS51364"/>
    </source>
</evidence>
<feature type="domain" description="EGF-like" evidence="18">
    <location>
        <begin position="1056"/>
        <end position="1097"/>
    </location>
</feature>
<dbReference type="FunFam" id="2.10.25.10:FF:000264">
    <property type="entry name" value="Fibrillin 2"/>
    <property type="match status" value="1"/>
</dbReference>
<keyword evidence="5 15" id="KW-0245">EGF-like domain</keyword>
<evidence type="ECO:0000256" key="13">
    <source>
        <dbReference type="ARBA" id="ARBA00064241"/>
    </source>
</evidence>
<dbReference type="FunFam" id="2.10.25.10:FF:000058">
    <property type="entry name" value="Fibrillin 2"/>
    <property type="match status" value="1"/>
</dbReference>
<feature type="domain" description="EGF-like" evidence="18">
    <location>
        <begin position="653"/>
        <end position="693"/>
    </location>
</feature>
<dbReference type="InterPro" id="IPR026823">
    <property type="entry name" value="cEGF"/>
</dbReference>
<comment type="function">
    <text evidence="12">Fibrillins are structural components of 10-12 nm extracellular calcium-binding microfibrils, which occur either in association with elastin or in elastin-free bundles. Fibrillin-2-containing microfibrils regulate the early process of elastic fiber assembly. Regulates osteoblast maturation by controlling TGF-beta bioavailability and calibrating TGF-beta and BMP levels, respectively.</text>
</comment>